<dbReference type="EMBL" id="CP009507">
    <property type="protein sequence ID" value="AKB32250.1"/>
    <property type="molecule type" value="Genomic_DNA"/>
</dbReference>
<accession>A0A0E3PDL0</accession>
<organism evidence="1 2">
    <name type="scientific">Methanosarcina siciliae HI350</name>
    <dbReference type="NCBI Taxonomy" id="1434119"/>
    <lineage>
        <taxon>Archaea</taxon>
        <taxon>Methanobacteriati</taxon>
        <taxon>Methanobacteriota</taxon>
        <taxon>Stenosarchaea group</taxon>
        <taxon>Methanomicrobia</taxon>
        <taxon>Methanosarcinales</taxon>
        <taxon>Methanosarcinaceae</taxon>
        <taxon>Methanosarcina</taxon>
    </lineage>
</organism>
<name>A0A0E3PDL0_9EURY</name>
<evidence type="ECO:0000313" key="1">
    <source>
        <dbReference type="EMBL" id="AKB32250.1"/>
    </source>
</evidence>
<dbReference type="PANTHER" id="PTHR35866:SF2">
    <property type="entry name" value="YKGJ FAMILY CYSTEINE CLUSTER PROTEIN"/>
    <property type="match status" value="1"/>
</dbReference>
<dbReference type="AlphaFoldDB" id="A0A0E3PDL0"/>
<dbReference type="PANTHER" id="PTHR35866">
    <property type="entry name" value="PUTATIVE-RELATED"/>
    <property type="match status" value="1"/>
</dbReference>
<dbReference type="Pfam" id="PF03692">
    <property type="entry name" value="CxxCxxCC"/>
    <property type="match status" value="1"/>
</dbReference>
<protein>
    <recommendedName>
        <fullName evidence="3">YkgJ family cysteine cluster protein</fullName>
    </recommendedName>
</protein>
<dbReference type="InterPro" id="IPR005358">
    <property type="entry name" value="Puta_zinc/iron-chelating_dom"/>
</dbReference>
<evidence type="ECO:0000313" key="2">
    <source>
        <dbReference type="Proteomes" id="UP000033092"/>
    </source>
</evidence>
<dbReference type="HOGENOM" id="CLU_074745_0_0_2"/>
<sequence length="288" mass="33194">MIYLQDRNLYMEESSSDSQQKSGKTKYQLILIASLKKEIEMARRLDPEKLAHELEKTGFSCQYCGKCCRRAFGDNRVVLTPPEIEKIQKHTGLSKLEIAGPLIPETCQPEETGNKEEDRDREIDREISFVQPEISKTDEEPFSETSPLFELLKEDIDSEGNIHAYGWMLRQKRNGDCIFLEKETNRCRIYPVRPMLCSTYPFYIEGLKLYTCECEGLGGHISTEESRKLAEALLSRYIAELEDTLAMYEKYEDFEKGKEGLEIARNNLEKGTCVYVVHDSKGVTKIIN</sequence>
<evidence type="ECO:0008006" key="3">
    <source>
        <dbReference type="Google" id="ProtNLM"/>
    </source>
</evidence>
<reference evidence="1 2" key="1">
    <citation type="submission" date="2014-07" db="EMBL/GenBank/DDBJ databases">
        <title>Methanogenic archaea and the global carbon cycle.</title>
        <authorList>
            <person name="Henriksen J.R."/>
            <person name="Luke J."/>
            <person name="Reinhart S."/>
            <person name="Benedict M.N."/>
            <person name="Youngblut N.D."/>
            <person name="Metcalf M.E."/>
            <person name="Whitaker R.J."/>
            <person name="Metcalf W.W."/>
        </authorList>
    </citation>
    <scope>NUCLEOTIDE SEQUENCE [LARGE SCALE GENOMIC DNA]</scope>
    <source>
        <strain evidence="1 2">HI350</strain>
    </source>
</reference>
<proteinExistence type="predicted"/>
<dbReference type="PATRIC" id="fig|1434119.4.peg.1987"/>
<dbReference type="Proteomes" id="UP000033092">
    <property type="component" value="Chromosome"/>
</dbReference>
<dbReference type="KEGG" id="msz:MSSIH_1560"/>
<gene>
    <name evidence="1" type="ORF">MSSIH_1560</name>
</gene>